<evidence type="ECO:0008006" key="3">
    <source>
        <dbReference type="Google" id="ProtNLM"/>
    </source>
</evidence>
<protein>
    <recommendedName>
        <fullName evidence="3">F-box domain-containing protein</fullName>
    </recommendedName>
</protein>
<evidence type="ECO:0000313" key="1">
    <source>
        <dbReference type="EMBL" id="TGO56072.1"/>
    </source>
</evidence>
<dbReference type="EMBL" id="PQXJ01000230">
    <property type="protein sequence ID" value="TGO56072.1"/>
    <property type="molecule type" value="Genomic_DNA"/>
</dbReference>
<dbReference type="OrthoDB" id="3547467at2759"/>
<comment type="caution">
    <text evidence="1">The sequence shown here is derived from an EMBL/GenBank/DDBJ whole genome shotgun (WGS) entry which is preliminary data.</text>
</comment>
<name>A0A4Z1I9B1_9HELO</name>
<proteinExistence type="predicted"/>
<reference evidence="1 2" key="1">
    <citation type="submission" date="2017-12" db="EMBL/GenBank/DDBJ databases">
        <title>Comparative genomics of Botrytis spp.</title>
        <authorList>
            <person name="Valero-Jimenez C.A."/>
            <person name="Tapia P."/>
            <person name="Veloso J."/>
            <person name="Silva-Moreno E."/>
            <person name="Staats M."/>
            <person name="Valdes J.H."/>
            <person name="Van Kan J.A.L."/>
        </authorList>
    </citation>
    <scope>NUCLEOTIDE SEQUENCE [LARGE SCALE GENOMIC DNA]</scope>
    <source>
        <strain evidence="1 2">MUCL2120</strain>
    </source>
</reference>
<sequence>MPVEKYYGPKNLPSTITLIYCTNTEYSIDVDHVGWNFKSVNDTTTIEATSFRSGNSKPSILIPNHKPLANTYYIITIGSEVWEIRYIYDNSANSVDEKYGIATRKEGEKTTYHIDNRRKICTIRYAYVTPMQTGIPNSLEEKPITTQNLIPREEISRFPIRNSAAYAPKNAPIFTLSFKVLDDIFAYLPKSSVVAFILTSRKLKTSLGPEHWTEILDVVKTSPKETTDLLDLLCRDCEQYISCHTCLKLHEPSASTIARKCWEHDKKLGVQTIIHEQFRFSEIQMAAKLYHEGKYESSQLQLRSIGRTGDQLINYHRHQLNDHCVTHEFRMNSQARIIYRSQHVYLVPHNLPNSFTEYCRTLPKTLFGECLNGLHNDRHRICHLEQWLDPISICVHMKPLGHWSTLSCIGLDHIQTKCTICGTEFQDNIVSCGSEGLAFTVTKWMDLGRGLNQNQEWERKFDFQELPRHLAIL</sequence>
<dbReference type="Proteomes" id="UP000297452">
    <property type="component" value="Unassembled WGS sequence"/>
</dbReference>
<keyword evidence="2" id="KW-1185">Reference proteome</keyword>
<dbReference type="AlphaFoldDB" id="A0A4Z1I9B1"/>
<accession>A0A4Z1I9B1</accession>
<organism evidence="1 2">
    <name type="scientific">Botryotinia narcissicola</name>
    <dbReference type="NCBI Taxonomy" id="278944"/>
    <lineage>
        <taxon>Eukaryota</taxon>
        <taxon>Fungi</taxon>
        <taxon>Dikarya</taxon>
        <taxon>Ascomycota</taxon>
        <taxon>Pezizomycotina</taxon>
        <taxon>Leotiomycetes</taxon>
        <taxon>Helotiales</taxon>
        <taxon>Sclerotiniaceae</taxon>
        <taxon>Botryotinia</taxon>
    </lineage>
</organism>
<evidence type="ECO:0000313" key="2">
    <source>
        <dbReference type="Proteomes" id="UP000297452"/>
    </source>
</evidence>
<gene>
    <name evidence="1" type="ORF">BOTNAR_0230g00030</name>
</gene>